<dbReference type="PANTHER" id="PTHR23003:SF3">
    <property type="entry name" value="FI21236P1-RELATED"/>
    <property type="match status" value="1"/>
</dbReference>
<keyword evidence="6" id="KW-1185">Reference proteome</keyword>
<evidence type="ECO:0000313" key="7">
    <source>
        <dbReference type="WBParaSite" id="MCOS_0000164001-mRNA-1"/>
    </source>
</evidence>
<evidence type="ECO:0000313" key="6">
    <source>
        <dbReference type="Proteomes" id="UP000267029"/>
    </source>
</evidence>
<dbReference type="InterPro" id="IPR000504">
    <property type="entry name" value="RRM_dom"/>
</dbReference>
<dbReference type="GO" id="GO:0005634">
    <property type="term" value="C:nucleus"/>
    <property type="evidence" value="ECO:0007669"/>
    <property type="project" value="TreeGrafter"/>
</dbReference>
<evidence type="ECO:0000256" key="1">
    <source>
        <dbReference type="ARBA" id="ARBA00022884"/>
    </source>
</evidence>
<name>A0A0R3U4Q3_MESCO</name>
<feature type="compositionally biased region" description="Gly residues" evidence="3">
    <location>
        <begin position="316"/>
        <end position="337"/>
    </location>
</feature>
<dbReference type="AlphaFoldDB" id="A0A0R3U4Q3"/>
<dbReference type="GO" id="GO:1990904">
    <property type="term" value="C:ribonucleoprotein complex"/>
    <property type="evidence" value="ECO:0007669"/>
    <property type="project" value="TreeGrafter"/>
</dbReference>
<dbReference type="SUPFAM" id="SSF54928">
    <property type="entry name" value="RNA-binding domain, RBD"/>
    <property type="match status" value="2"/>
</dbReference>
<dbReference type="InterPro" id="IPR050374">
    <property type="entry name" value="RRT5_SRSF_SR"/>
</dbReference>
<dbReference type="PROSITE" id="PS50102">
    <property type="entry name" value="RRM"/>
    <property type="match status" value="2"/>
</dbReference>
<dbReference type="PANTHER" id="PTHR23003">
    <property type="entry name" value="RNA RECOGNITION MOTIF RRM DOMAIN CONTAINING PROTEIN"/>
    <property type="match status" value="1"/>
</dbReference>
<accession>A0A0R3U4Q3</accession>
<dbReference type="InterPro" id="IPR035979">
    <property type="entry name" value="RBD_domain_sf"/>
</dbReference>
<evidence type="ECO:0000256" key="3">
    <source>
        <dbReference type="SAM" id="MobiDB-lite"/>
    </source>
</evidence>
<evidence type="ECO:0000259" key="4">
    <source>
        <dbReference type="PROSITE" id="PS50102"/>
    </source>
</evidence>
<evidence type="ECO:0000256" key="2">
    <source>
        <dbReference type="PROSITE-ProRule" id="PRU00176"/>
    </source>
</evidence>
<reference evidence="7" key="1">
    <citation type="submission" date="2017-02" db="UniProtKB">
        <authorList>
            <consortium name="WormBaseParasite"/>
        </authorList>
    </citation>
    <scope>IDENTIFICATION</scope>
</reference>
<keyword evidence="1 2" id="KW-0694">RNA-binding</keyword>
<dbReference type="InterPro" id="IPR012677">
    <property type="entry name" value="Nucleotide-bd_a/b_plait_sf"/>
</dbReference>
<feature type="domain" description="RRM" evidence="4">
    <location>
        <begin position="44"/>
        <end position="121"/>
    </location>
</feature>
<dbReference type="EMBL" id="UXSR01000219">
    <property type="protein sequence ID" value="VDD75638.1"/>
    <property type="molecule type" value="Genomic_DNA"/>
</dbReference>
<dbReference type="Gene3D" id="3.30.70.330">
    <property type="match status" value="2"/>
</dbReference>
<dbReference type="GO" id="GO:0005737">
    <property type="term" value="C:cytoplasm"/>
    <property type="evidence" value="ECO:0007669"/>
    <property type="project" value="TreeGrafter"/>
</dbReference>
<evidence type="ECO:0000313" key="5">
    <source>
        <dbReference type="EMBL" id="VDD75638.1"/>
    </source>
</evidence>
<feature type="region of interest" description="Disordered" evidence="3">
    <location>
        <begin position="304"/>
        <end position="353"/>
    </location>
</feature>
<dbReference type="Pfam" id="PF00076">
    <property type="entry name" value="RRM_1"/>
    <property type="match status" value="2"/>
</dbReference>
<feature type="region of interest" description="Disordered" evidence="3">
    <location>
        <begin position="133"/>
        <end position="162"/>
    </location>
</feature>
<feature type="compositionally biased region" description="Pro residues" evidence="3">
    <location>
        <begin position="340"/>
        <end position="351"/>
    </location>
</feature>
<dbReference type="STRING" id="53468.A0A0R3U4Q3"/>
<gene>
    <name evidence="5" type="ORF">MCOS_LOCUS1641</name>
</gene>
<dbReference type="GO" id="GO:0003729">
    <property type="term" value="F:mRNA binding"/>
    <property type="evidence" value="ECO:0007669"/>
    <property type="project" value="TreeGrafter"/>
</dbReference>
<organism evidence="7">
    <name type="scientific">Mesocestoides corti</name>
    <name type="common">Flatworm</name>
    <dbReference type="NCBI Taxonomy" id="53468"/>
    <lineage>
        <taxon>Eukaryota</taxon>
        <taxon>Metazoa</taxon>
        <taxon>Spiralia</taxon>
        <taxon>Lophotrochozoa</taxon>
        <taxon>Platyhelminthes</taxon>
        <taxon>Cestoda</taxon>
        <taxon>Eucestoda</taxon>
        <taxon>Cyclophyllidea</taxon>
        <taxon>Mesocestoididae</taxon>
        <taxon>Mesocestoides</taxon>
    </lineage>
</organism>
<feature type="domain" description="RRM" evidence="4">
    <location>
        <begin position="188"/>
        <end position="265"/>
    </location>
</feature>
<protein>
    <submittedName>
        <fullName evidence="7">Myelin expression factor 2</fullName>
    </submittedName>
</protein>
<dbReference type="OrthoDB" id="610462at2759"/>
<sequence length="677" mass="70855">MSCTTIIFQIYLFDDLLLISSDFLFRSRSRSRSCSPRRVKVSSRRVVIANIPYHVTWNKLKQIFRDQLGFTGYLRLMKTNGRPNGMGLMEFKSVDGAEKAIEKMHRFEIGDRRIIVREETLRDQERMATMEFDGPSNQGMDGGGMAPPASSPGIPPQARNSSANPVPAIANVTPNMLEGMGIRGPITDSLYISNLDYGVDWRKIKDIFKLAGRVIHASVKQDDEGRSRGVAVVRFEHPYEALLALSMFNGQTINDRPIRVKIDRDGTHAPPNHPVFPPTPQGAAAAASFMAHFNNATINAAAAAGKTSNGHPPFGVPGGGGISGGGGGGGGGAGGGFLPPQQPPVSSPPGTSPALAAAMAALLSSAGRGMPPQELLGSLLGGSGVGGGANSMGGGGGFPVGGGGAMNPLSQLMDTQLGDHFCEWSLLHRTQGKTKGAFHVVGLQGGAVGPGSGPVGGYGGALGGDRSRDANATLQQLLMAAAAGGMSQEQIAQAVSALGLNREAPGLPPYSGMGGMINSPVGGNDPYGDRGGMGGGGGGDMQSRRPLHRPDYDSRSRFRDGSGSRGGYRQMSSDGRGGPRGGPMGRGDSDRMYIRRVRLTLVSAMSVCVRVPLHSLSLSPHPTPPSCLNLEFKSLRVPMLADSLWRLGVRVSMTVDAALNISAHCLLIGWFGDQSRA</sequence>
<feature type="compositionally biased region" description="Gly residues" evidence="3">
    <location>
        <begin position="529"/>
        <end position="540"/>
    </location>
</feature>
<proteinExistence type="predicted"/>
<dbReference type="Proteomes" id="UP000267029">
    <property type="component" value="Unassembled WGS sequence"/>
</dbReference>
<dbReference type="WBParaSite" id="MCOS_0000164001-mRNA-1">
    <property type="protein sequence ID" value="MCOS_0000164001-mRNA-1"/>
    <property type="gene ID" value="MCOS_0000164001"/>
</dbReference>
<dbReference type="SMART" id="SM00360">
    <property type="entry name" value="RRM"/>
    <property type="match status" value="2"/>
</dbReference>
<feature type="region of interest" description="Disordered" evidence="3">
    <location>
        <begin position="521"/>
        <end position="589"/>
    </location>
</feature>
<feature type="compositionally biased region" description="Basic and acidic residues" evidence="3">
    <location>
        <begin position="548"/>
        <end position="562"/>
    </location>
</feature>
<reference evidence="5 6" key="2">
    <citation type="submission" date="2018-10" db="EMBL/GenBank/DDBJ databases">
        <authorList>
            <consortium name="Pathogen Informatics"/>
        </authorList>
    </citation>
    <scope>NUCLEOTIDE SEQUENCE [LARGE SCALE GENOMIC DNA]</scope>
</reference>
<feature type="compositionally biased region" description="Gly residues" evidence="3">
    <location>
        <begin position="575"/>
        <end position="585"/>
    </location>
</feature>